<dbReference type="PANTHER" id="PTHR33880">
    <property type="entry name" value="EXPRESSED PROTEIN"/>
    <property type="match status" value="1"/>
</dbReference>
<protein>
    <submittedName>
        <fullName evidence="1">Uncharacterized protein</fullName>
    </submittedName>
</protein>
<evidence type="ECO:0000313" key="2">
    <source>
        <dbReference type="Proteomes" id="UP001188597"/>
    </source>
</evidence>
<dbReference type="PANTHER" id="PTHR33880:SF12">
    <property type="entry name" value="TRANSFERRING GLYCOSYL GROUPS, PUTATIVE-RELATED"/>
    <property type="match status" value="1"/>
</dbReference>
<evidence type="ECO:0000313" key="1">
    <source>
        <dbReference type="EMBL" id="KAK3002972.1"/>
    </source>
</evidence>
<organism evidence="1 2">
    <name type="scientific">Escallonia herrerae</name>
    <dbReference type="NCBI Taxonomy" id="1293975"/>
    <lineage>
        <taxon>Eukaryota</taxon>
        <taxon>Viridiplantae</taxon>
        <taxon>Streptophyta</taxon>
        <taxon>Embryophyta</taxon>
        <taxon>Tracheophyta</taxon>
        <taxon>Spermatophyta</taxon>
        <taxon>Magnoliopsida</taxon>
        <taxon>eudicotyledons</taxon>
        <taxon>Gunneridae</taxon>
        <taxon>Pentapetalae</taxon>
        <taxon>asterids</taxon>
        <taxon>campanulids</taxon>
        <taxon>Escalloniales</taxon>
        <taxon>Escalloniaceae</taxon>
        <taxon>Escallonia</taxon>
    </lineage>
</organism>
<dbReference type="AlphaFoldDB" id="A0AA89AI54"/>
<reference evidence="1" key="1">
    <citation type="submission" date="2022-12" db="EMBL/GenBank/DDBJ databases">
        <title>Draft genome assemblies for two species of Escallonia (Escalloniales).</title>
        <authorList>
            <person name="Chanderbali A."/>
            <person name="Dervinis C."/>
            <person name="Anghel I."/>
            <person name="Soltis D."/>
            <person name="Soltis P."/>
            <person name="Zapata F."/>
        </authorList>
    </citation>
    <scope>NUCLEOTIDE SEQUENCE</scope>
    <source>
        <strain evidence="1">UCBG64.0493</strain>
        <tissue evidence="1">Leaf</tissue>
    </source>
</reference>
<dbReference type="Proteomes" id="UP001188597">
    <property type="component" value="Unassembled WGS sequence"/>
</dbReference>
<comment type="caution">
    <text evidence="1">The sequence shown here is derived from an EMBL/GenBank/DDBJ whole genome shotgun (WGS) entry which is preliminary data.</text>
</comment>
<proteinExistence type="predicted"/>
<accession>A0AA89AI54</accession>
<name>A0AA89AI54_9ASTE</name>
<sequence>MAYTNYLLSPHQGEKKITYRNWPGEGGRPKRQHNPKQLGELLYDVEWNNGTSFYYTLGEDAACEIMEFEVGIPRSDFLYGADYLGTKVIDGFLCNIWEKVEFIWYYEDVLSQRPVGWDFYDVDNGTILEYVHQQSVEIRVFLRFLRKTVKWGFKQSQV</sequence>
<keyword evidence="2" id="KW-1185">Reference proteome</keyword>
<dbReference type="InterPro" id="IPR038941">
    <property type="entry name" value="At4g14100-like"/>
</dbReference>
<dbReference type="EMBL" id="JAVXUP010002495">
    <property type="protein sequence ID" value="KAK3002972.1"/>
    <property type="molecule type" value="Genomic_DNA"/>
</dbReference>
<gene>
    <name evidence="1" type="ORF">RJ639_018994</name>
</gene>